<proteinExistence type="predicted"/>
<accession>A0A422QZL4</accession>
<name>A0A422QZL4_9RHOB</name>
<comment type="caution">
    <text evidence="1">The sequence shown here is derived from an EMBL/GenBank/DDBJ whole genome shotgun (WGS) entry which is preliminary data.</text>
</comment>
<sequence length="139" mass="15392">MSHYRSEYRATARAALAAHPRFADVTIFKIWPGSVDDATLPVLGVLTPQEPCEADTQKTTTRRTLMQVALRRAGGDEIEDMLDEDSALIEAIIIAALRRPDLRCVLEETSIVTNSQGYAFVGTLVMGFRLQSWRPVASL</sequence>
<reference evidence="1" key="1">
    <citation type="submission" date="2018-05" db="EMBL/GenBank/DDBJ databases">
        <title>Reclassification of Methylarcula marina and Methylarcula terricola as Paracoccus methylarcula sp.nov., comb.nov. and Paracoccus terricola comb.nov.</title>
        <authorList>
            <person name="Shmareva M.N."/>
            <person name="Doronina N.V."/>
            <person name="Vasilenko O.V."/>
            <person name="Tarlachkov S.V."/>
            <person name="Trotsenko Y.A."/>
        </authorList>
    </citation>
    <scope>NUCLEOTIDE SEQUENCE [LARGE SCALE GENOMIC DNA]</scope>
    <source>
        <strain evidence="1">VKM B-2159</strain>
    </source>
</reference>
<evidence type="ECO:0000313" key="1">
    <source>
        <dbReference type="EMBL" id="RNF35391.1"/>
    </source>
</evidence>
<dbReference type="Proteomes" id="UP000238137">
    <property type="component" value="Unassembled WGS sequence"/>
</dbReference>
<organism evidence="1 2">
    <name type="scientific">Paracoccus methylarcula</name>
    <dbReference type="NCBI Taxonomy" id="72022"/>
    <lineage>
        <taxon>Bacteria</taxon>
        <taxon>Pseudomonadati</taxon>
        <taxon>Pseudomonadota</taxon>
        <taxon>Alphaproteobacteria</taxon>
        <taxon>Rhodobacterales</taxon>
        <taxon>Paracoccaceae</taxon>
        <taxon>Paracoccus</taxon>
    </lineage>
</organism>
<dbReference type="EMBL" id="PXNQ02000003">
    <property type="protein sequence ID" value="RNF35391.1"/>
    <property type="molecule type" value="Genomic_DNA"/>
</dbReference>
<gene>
    <name evidence="1" type="ORF">A7A09_007340</name>
</gene>
<keyword evidence="2" id="KW-1185">Reference proteome</keyword>
<protein>
    <recommendedName>
        <fullName evidence="3">Tail terminator</fullName>
    </recommendedName>
</protein>
<dbReference type="OrthoDB" id="7875220at2"/>
<dbReference type="RefSeq" id="WP_106690741.1">
    <property type="nucleotide sequence ID" value="NZ_PXNQ02000003.1"/>
</dbReference>
<evidence type="ECO:0008006" key="3">
    <source>
        <dbReference type="Google" id="ProtNLM"/>
    </source>
</evidence>
<dbReference type="AlphaFoldDB" id="A0A422QZL4"/>
<evidence type="ECO:0000313" key="2">
    <source>
        <dbReference type="Proteomes" id="UP000238137"/>
    </source>
</evidence>